<dbReference type="InterPro" id="IPR008189">
    <property type="entry name" value="rRNA_ssu_MeTfrase_I"/>
</dbReference>
<evidence type="ECO:0000256" key="3">
    <source>
        <dbReference type="ARBA" id="ARBA00022603"/>
    </source>
</evidence>
<dbReference type="PATRIC" id="fig|1125725.3.peg.269"/>
<gene>
    <name evidence="6 8" type="primary">rsmI</name>
    <name evidence="9" type="ORF">HMPREF0860_1647</name>
    <name evidence="8" type="ORF">HMPREF1325_1383</name>
</gene>
<organism evidence="8 10">
    <name type="scientific">Treponema socranskii subsp. socranskii VPI DR56BR1116 = ATCC 35536</name>
    <dbReference type="NCBI Taxonomy" id="1125725"/>
    <lineage>
        <taxon>Bacteria</taxon>
        <taxon>Pseudomonadati</taxon>
        <taxon>Spirochaetota</taxon>
        <taxon>Spirochaetia</taxon>
        <taxon>Spirochaetales</taxon>
        <taxon>Treponemataceae</taxon>
        <taxon>Treponema</taxon>
    </lineage>
</organism>
<feature type="domain" description="Tetrapyrrole methylase" evidence="7">
    <location>
        <begin position="43"/>
        <end position="240"/>
    </location>
</feature>
<dbReference type="Pfam" id="PF00590">
    <property type="entry name" value="TP_methylase"/>
    <property type="match status" value="1"/>
</dbReference>
<dbReference type="InterPro" id="IPR035996">
    <property type="entry name" value="4pyrrol_Methylase_sf"/>
</dbReference>
<dbReference type="Proteomes" id="UP000016646">
    <property type="component" value="Unassembled WGS sequence"/>
</dbReference>
<dbReference type="InterPro" id="IPR018063">
    <property type="entry name" value="SAM_MeTrfase_RsmI_CS"/>
</dbReference>
<dbReference type="PANTHER" id="PTHR46111:SF1">
    <property type="entry name" value="RIBOSOMAL RNA SMALL SUBUNIT METHYLTRANSFERASE I"/>
    <property type="match status" value="1"/>
</dbReference>
<evidence type="ECO:0000256" key="4">
    <source>
        <dbReference type="ARBA" id="ARBA00022679"/>
    </source>
</evidence>
<dbReference type="SUPFAM" id="SSF53790">
    <property type="entry name" value="Tetrapyrrole methylase"/>
    <property type="match status" value="1"/>
</dbReference>
<comment type="catalytic activity">
    <reaction evidence="6">
        <text>cytidine(1402) in 16S rRNA + S-adenosyl-L-methionine = 2'-O-methylcytidine(1402) in 16S rRNA + S-adenosyl-L-homocysteine + H(+)</text>
        <dbReference type="Rhea" id="RHEA:42924"/>
        <dbReference type="Rhea" id="RHEA-COMP:10285"/>
        <dbReference type="Rhea" id="RHEA-COMP:10286"/>
        <dbReference type="ChEBI" id="CHEBI:15378"/>
        <dbReference type="ChEBI" id="CHEBI:57856"/>
        <dbReference type="ChEBI" id="CHEBI:59789"/>
        <dbReference type="ChEBI" id="CHEBI:74495"/>
        <dbReference type="ChEBI" id="CHEBI:82748"/>
        <dbReference type="EC" id="2.1.1.198"/>
    </reaction>
</comment>
<dbReference type="EMBL" id="AVQI01000001">
    <property type="protein sequence ID" value="ERK05146.1"/>
    <property type="molecule type" value="Genomic_DNA"/>
</dbReference>
<evidence type="ECO:0000256" key="6">
    <source>
        <dbReference type="HAMAP-Rule" id="MF_01877"/>
    </source>
</evidence>
<evidence type="ECO:0000259" key="7">
    <source>
        <dbReference type="Pfam" id="PF00590"/>
    </source>
</evidence>
<dbReference type="eggNOG" id="COG0313">
    <property type="taxonomic scope" value="Bacteria"/>
</dbReference>
<keyword evidence="4 6" id="KW-0808">Transferase</keyword>
<dbReference type="InterPro" id="IPR014776">
    <property type="entry name" value="4pyrrole_Mease_sub2"/>
</dbReference>
<evidence type="ECO:0000313" key="8">
    <source>
        <dbReference type="EMBL" id="ERF61716.1"/>
    </source>
</evidence>
<dbReference type="HAMAP" id="MF_01877">
    <property type="entry name" value="16SrRNA_methyltr_I"/>
    <property type="match status" value="1"/>
</dbReference>
<dbReference type="CDD" id="cd11648">
    <property type="entry name" value="RsmI"/>
    <property type="match status" value="1"/>
</dbReference>
<reference evidence="10 11" key="1">
    <citation type="submission" date="2013-08" db="EMBL/GenBank/DDBJ databases">
        <authorList>
            <person name="Durkin A.S."/>
            <person name="Haft D.R."/>
            <person name="McCorrison J."/>
            <person name="Torralba M."/>
            <person name="Gillis M."/>
            <person name="Haft D.H."/>
            <person name="Methe B."/>
            <person name="Sutton G."/>
            <person name="Nelson K.E."/>
        </authorList>
    </citation>
    <scope>NUCLEOTIDE SEQUENCE [LARGE SCALE GENOMIC DNA]</scope>
    <source>
        <strain evidence="9 11">ATCC 35536</strain>
        <strain evidence="8 10">VPI DR56BR1116</strain>
    </source>
</reference>
<comment type="caution">
    <text evidence="8">The sequence shown here is derived from an EMBL/GenBank/DDBJ whole genome shotgun (WGS) entry which is preliminary data.</text>
</comment>
<dbReference type="PIRSF" id="PIRSF005917">
    <property type="entry name" value="MTase_YraL"/>
    <property type="match status" value="1"/>
</dbReference>
<comment type="subcellular location">
    <subcellularLocation>
        <location evidence="6">Cytoplasm</location>
    </subcellularLocation>
</comment>
<dbReference type="EMBL" id="AUZJ01000005">
    <property type="protein sequence ID" value="ERF61716.1"/>
    <property type="molecule type" value="Genomic_DNA"/>
</dbReference>
<dbReference type="InterPro" id="IPR014777">
    <property type="entry name" value="4pyrrole_Mease_sub1"/>
</dbReference>
<dbReference type="AlphaFoldDB" id="U2LLN8"/>
<dbReference type="EC" id="2.1.1.198" evidence="6"/>
<evidence type="ECO:0000313" key="9">
    <source>
        <dbReference type="EMBL" id="ERK05146.1"/>
    </source>
</evidence>
<dbReference type="GO" id="GO:0070677">
    <property type="term" value="F:rRNA (cytosine-2'-O-)-methyltransferase activity"/>
    <property type="evidence" value="ECO:0007669"/>
    <property type="project" value="UniProtKB-UniRule"/>
</dbReference>
<dbReference type="Proteomes" id="UP000016412">
    <property type="component" value="Unassembled WGS sequence"/>
</dbReference>
<keyword evidence="11" id="KW-1185">Reference proteome</keyword>
<protein>
    <recommendedName>
        <fullName evidence="6">Ribosomal RNA small subunit methyltransferase I</fullName>
        <ecNumber evidence="6">2.1.1.198</ecNumber>
    </recommendedName>
    <alternativeName>
        <fullName evidence="6">16S rRNA 2'-O-ribose C1402 methyltransferase</fullName>
    </alternativeName>
    <alternativeName>
        <fullName evidence="6">rRNA (cytidine-2'-O-)-methyltransferase RsmI</fullName>
    </alternativeName>
</protein>
<keyword evidence="5 6" id="KW-0949">S-adenosyl-L-methionine</keyword>
<evidence type="ECO:0000256" key="5">
    <source>
        <dbReference type="ARBA" id="ARBA00022691"/>
    </source>
</evidence>
<dbReference type="STRING" id="1125725.HMPREF1325_1383"/>
<comment type="function">
    <text evidence="6">Catalyzes the 2'-O-methylation of the ribose of cytidine 1402 (C1402) in 16S rRNA.</text>
</comment>
<dbReference type="PANTHER" id="PTHR46111">
    <property type="entry name" value="RIBOSOMAL RNA SMALL SUBUNIT METHYLTRANSFERASE I"/>
    <property type="match status" value="1"/>
</dbReference>
<evidence type="ECO:0000256" key="1">
    <source>
        <dbReference type="ARBA" id="ARBA00022490"/>
    </source>
</evidence>
<dbReference type="Gene3D" id="3.30.950.10">
    <property type="entry name" value="Methyltransferase, Cobalt-precorrin-4 Transmethylase, Domain 2"/>
    <property type="match status" value="1"/>
</dbReference>
<evidence type="ECO:0000256" key="2">
    <source>
        <dbReference type="ARBA" id="ARBA00022552"/>
    </source>
</evidence>
<keyword evidence="2 6" id="KW-0698">rRNA processing</keyword>
<keyword evidence="3 6" id="KW-0489">Methyltransferase</keyword>
<dbReference type="PROSITE" id="PS01296">
    <property type="entry name" value="RSMI"/>
    <property type="match status" value="1"/>
</dbReference>
<dbReference type="NCBIfam" id="TIGR00096">
    <property type="entry name" value="16S rRNA (cytidine(1402)-2'-O)-methyltransferase"/>
    <property type="match status" value="1"/>
</dbReference>
<sequence length="274" mass="29476">MFFSVSSLILFVKCSPFFLHGNRFCLLAKLRLKVYTDSIVASLYIVGTPIGNLGDITLRALETFKAADVIACEDTRHTLELLTHFGIRKPLVSCRAQNEKKSAEKIVDLLKSGKNVAYASDAGTPGISDPGALLAGIVRDAGFAVVPVPGPSALTALVSVAGAGGKTLVFEGFLSPSPGKRRRRLKELLSSGDAVILYESPYRILKLLDDLADIDSERRIVIGRELTKLHEEIIGGTAQALRDDFASRESIKGECAVFVSGVKKIKLSDKSADN</sequence>
<comment type="similarity">
    <text evidence="6">Belongs to the methyltransferase superfamily. RsmI family.</text>
</comment>
<name>U2LLN8_TRESO</name>
<proteinExistence type="inferred from homology"/>
<dbReference type="InterPro" id="IPR000878">
    <property type="entry name" value="4pyrrol_Mease"/>
</dbReference>
<evidence type="ECO:0000313" key="11">
    <source>
        <dbReference type="Proteomes" id="UP000016646"/>
    </source>
</evidence>
<dbReference type="GO" id="GO:0005737">
    <property type="term" value="C:cytoplasm"/>
    <property type="evidence" value="ECO:0007669"/>
    <property type="project" value="UniProtKB-SubCell"/>
</dbReference>
<dbReference type="FunFam" id="3.40.1010.10:FF:000007">
    <property type="entry name" value="Ribosomal RNA small subunit methyltransferase I"/>
    <property type="match status" value="1"/>
</dbReference>
<accession>U2LLN8</accession>
<dbReference type="Gene3D" id="3.40.1010.10">
    <property type="entry name" value="Cobalt-precorrin-4 Transmethylase, Domain 1"/>
    <property type="match status" value="1"/>
</dbReference>
<keyword evidence="1 6" id="KW-0963">Cytoplasm</keyword>
<evidence type="ECO:0000313" key="10">
    <source>
        <dbReference type="Proteomes" id="UP000016412"/>
    </source>
</evidence>